<dbReference type="InterPro" id="IPR001279">
    <property type="entry name" value="Metallo-B-lactamas"/>
</dbReference>
<dbReference type="Pfam" id="PF12706">
    <property type="entry name" value="Lactamase_B_2"/>
    <property type="match status" value="1"/>
</dbReference>
<sequence>MKILKKTMIYLLITIAALAAATYFILNQKKFGKAPSGARLERILKSPHYKNGRFDNLNPTPQLAEDTSMPEVMFRFLFGKADRKTPKKAFHFEKTDLKNLLPNQNVFVWMGHSSYFMQIDGKKLLVDPVLSGYASPFSFTTNAFPGSDLYKPEDIPELDYLIITHDHWDHLDYETVLKLFPKTKKIITGLGTGEHLEYWGCNPENLIELDWSESSDLGNGFKVTAEPARHFSGRGFKRDQAIWASFVFETPNQRIYIGGDSGYDTHFKKTGEKYGSFDLAILENGQYNKDWRYIHFLPGENIKAMKELNAKRMIPVHSSKFSLAVHPWDEPLRKITEMNTENLRIITPKIGENLDWMDDVRIYEKWWEKYD</sequence>
<keyword evidence="1" id="KW-0812">Transmembrane</keyword>
<keyword evidence="1" id="KW-0472">Membrane</keyword>
<dbReference type="InterPro" id="IPR024884">
    <property type="entry name" value="NAPE-PLD"/>
</dbReference>
<dbReference type="Gene3D" id="3.60.15.10">
    <property type="entry name" value="Ribonuclease Z/Hydroxyacylglutathione hydrolase-like"/>
    <property type="match status" value="1"/>
</dbReference>
<dbReference type="GO" id="GO:0005737">
    <property type="term" value="C:cytoplasm"/>
    <property type="evidence" value="ECO:0007669"/>
    <property type="project" value="TreeGrafter"/>
</dbReference>
<dbReference type="PIRSF" id="PIRSF038896">
    <property type="entry name" value="NAPE-PLD"/>
    <property type="match status" value="1"/>
</dbReference>
<dbReference type="PANTHER" id="PTHR15032:SF4">
    <property type="entry name" value="N-ACYL-PHOSPHATIDYLETHANOLAMINE-HYDROLYZING PHOSPHOLIPASE D"/>
    <property type="match status" value="1"/>
</dbReference>
<dbReference type="KEGG" id="ctak:4412677_00786"/>
<dbReference type="PANTHER" id="PTHR15032">
    <property type="entry name" value="N-ACYL-PHOSPHATIDYLETHANOLAMINE-HYDROLYZING PHOSPHOLIPASE D"/>
    <property type="match status" value="1"/>
</dbReference>
<evidence type="ECO:0000313" key="3">
    <source>
        <dbReference type="EMBL" id="SNV38417.1"/>
    </source>
</evidence>
<dbReference type="SUPFAM" id="SSF56281">
    <property type="entry name" value="Metallo-hydrolase/oxidoreductase"/>
    <property type="match status" value="1"/>
</dbReference>
<dbReference type="EMBL" id="LT906465">
    <property type="protein sequence ID" value="SNV38417.1"/>
    <property type="molecule type" value="Genomic_DNA"/>
</dbReference>
<dbReference type="GO" id="GO:0008270">
    <property type="term" value="F:zinc ion binding"/>
    <property type="evidence" value="ECO:0007669"/>
    <property type="project" value="InterPro"/>
</dbReference>
<dbReference type="AlphaFoldDB" id="A0A239WVD4"/>
<keyword evidence="1" id="KW-1133">Transmembrane helix</keyword>
<organism evidence="3 4">
    <name type="scientific">Chryseobacterium taklimakanense</name>
    <dbReference type="NCBI Taxonomy" id="536441"/>
    <lineage>
        <taxon>Bacteria</taxon>
        <taxon>Pseudomonadati</taxon>
        <taxon>Bacteroidota</taxon>
        <taxon>Flavobacteriia</taxon>
        <taxon>Flavobacteriales</taxon>
        <taxon>Weeksellaceae</taxon>
        <taxon>Chryseobacterium group</taxon>
        <taxon>Chryseobacterium</taxon>
    </lineage>
</organism>
<proteinExistence type="predicted"/>
<dbReference type="InterPro" id="IPR036866">
    <property type="entry name" value="RibonucZ/Hydroxyglut_hydro"/>
</dbReference>
<dbReference type="RefSeq" id="WP_095070562.1">
    <property type="nucleotide sequence ID" value="NZ_LT906465.1"/>
</dbReference>
<feature type="domain" description="Metallo-beta-lactamase" evidence="2">
    <location>
        <begin position="124"/>
        <end position="317"/>
    </location>
</feature>
<reference evidence="3 4" key="1">
    <citation type="submission" date="2017-06" db="EMBL/GenBank/DDBJ databases">
        <authorList>
            <consortium name="Pathogen Informatics"/>
        </authorList>
    </citation>
    <scope>NUCLEOTIDE SEQUENCE [LARGE SCALE GENOMIC DNA]</scope>
    <source>
        <strain evidence="3 4">NCTC13490</strain>
    </source>
</reference>
<protein>
    <submittedName>
        <fullName evidence="3">Metal-dependent hydrolase</fullName>
    </submittedName>
</protein>
<evidence type="ECO:0000313" key="4">
    <source>
        <dbReference type="Proteomes" id="UP000215196"/>
    </source>
</evidence>
<dbReference type="GO" id="GO:0070290">
    <property type="term" value="F:N-acylphosphatidylethanolamine-specific phospholipase D activity"/>
    <property type="evidence" value="ECO:0007669"/>
    <property type="project" value="InterPro"/>
</dbReference>
<keyword evidence="4" id="KW-1185">Reference proteome</keyword>
<dbReference type="Proteomes" id="UP000215196">
    <property type="component" value="Chromosome 1"/>
</dbReference>
<accession>A0A239WVD4</accession>
<keyword evidence="3" id="KW-0378">Hydrolase</keyword>
<gene>
    <name evidence="3" type="ORF">SAMEA4412677_00786</name>
</gene>
<evidence type="ECO:0000259" key="2">
    <source>
        <dbReference type="Pfam" id="PF12706"/>
    </source>
</evidence>
<feature type="transmembrane region" description="Helical" evidence="1">
    <location>
        <begin position="7"/>
        <end position="26"/>
    </location>
</feature>
<name>A0A239WVD4_9FLAO</name>
<evidence type="ECO:0000256" key="1">
    <source>
        <dbReference type="SAM" id="Phobius"/>
    </source>
</evidence>